<keyword evidence="13" id="KW-1185">Reference proteome</keyword>
<feature type="compositionally biased region" description="Basic and acidic residues" evidence="9">
    <location>
        <begin position="180"/>
        <end position="203"/>
    </location>
</feature>
<evidence type="ECO:0000313" key="13">
    <source>
        <dbReference type="Proteomes" id="UP000777438"/>
    </source>
</evidence>
<proteinExistence type="inferred from homology"/>
<dbReference type="GO" id="GO:0005634">
    <property type="term" value="C:nucleus"/>
    <property type="evidence" value="ECO:0007669"/>
    <property type="project" value="UniProtKB-SubCell"/>
</dbReference>
<evidence type="ECO:0000256" key="9">
    <source>
        <dbReference type="SAM" id="MobiDB-lite"/>
    </source>
</evidence>
<dbReference type="OrthoDB" id="21470at2759"/>
<feature type="region of interest" description="Disordered" evidence="9">
    <location>
        <begin position="1"/>
        <end position="82"/>
    </location>
</feature>
<dbReference type="CDD" id="cd02646">
    <property type="entry name" value="R3H_G-patch"/>
    <property type="match status" value="1"/>
</dbReference>
<dbReference type="Gene3D" id="3.30.1370.50">
    <property type="entry name" value="R3H-like domain"/>
    <property type="match status" value="1"/>
</dbReference>
<keyword evidence="8" id="KW-0539">Nucleus</keyword>
<evidence type="ECO:0000256" key="7">
    <source>
        <dbReference type="ARBA" id="ARBA00023187"/>
    </source>
</evidence>
<name>A0A9P9ARA3_9HYPO</name>
<feature type="domain" description="R3H" evidence="11">
    <location>
        <begin position="476"/>
        <end position="538"/>
    </location>
</feature>
<feature type="compositionally biased region" description="Gly residues" evidence="9">
    <location>
        <begin position="14"/>
        <end position="26"/>
    </location>
</feature>
<feature type="compositionally biased region" description="Basic residues" evidence="9">
    <location>
        <begin position="258"/>
        <end position="272"/>
    </location>
</feature>
<reference evidence="12 13" key="1">
    <citation type="journal article" date="2021" name="Nat. Commun.">
        <title>Genetic determinants of endophytism in the Arabidopsis root mycobiome.</title>
        <authorList>
            <person name="Mesny F."/>
            <person name="Miyauchi S."/>
            <person name="Thiergart T."/>
            <person name="Pickel B."/>
            <person name="Atanasova L."/>
            <person name="Karlsson M."/>
            <person name="Huettel B."/>
            <person name="Barry K.W."/>
            <person name="Haridas S."/>
            <person name="Chen C."/>
            <person name="Bauer D."/>
            <person name="Andreopoulos W."/>
            <person name="Pangilinan J."/>
            <person name="LaButti K."/>
            <person name="Riley R."/>
            <person name="Lipzen A."/>
            <person name="Clum A."/>
            <person name="Drula E."/>
            <person name="Henrissat B."/>
            <person name="Kohler A."/>
            <person name="Grigoriev I.V."/>
            <person name="Martin F.M."/>
            <person name="Hacquard S."/>
        </authorList>
    </citation>
    <scope>NUCLEOTIDE SEQUENCE [LARGE SCALE GENOMIC DNA]</scope>
    <source>
        <strain evidence="12 13">MPI-CAGE-CH-0241</strain>
    </source>
</reference>
<feature type="compositionally biased region" description="Acidic residues" evidence="9">
    <location>
        <begin position="331"/>
        <end position="352"/>
    </location>
</feature>
<dbReference type="Proteomes" id="UP000777438">
    <property type="component" value="Unassembled WGS sequence"/>
</dbReference>
<dbReference type="PROSITE" id="PS50174">
    <property type="entry name" value="G_PATCH"/>
    <property type="match status" value="1"/>
</dbReference>
<evidence type="ECO:0000256" key="8">
    <source>
        <dbReference type="ARBA" id="ARBA00023242"/>
    </source>
</evidence>
<evidence type="ECO:0000256" key="2">
    <source>
        <dbReference type="ARBA" id="ARBA00004496"/>
    </source>
</evidence>
<dbReference type="Pfam" id="PF01585">
    <property type="entry name" value="G-patch"/>
    <property type="match status" value="1"/>
</dbReference>
<feature type="compositionally biased region" description="Basic and acidic residues" evidence="9">
    <location>
        <begin position="383"/>
        <end position="392"/>
    </location>
</feature>
<evidence type="ECO:0000256" key="6">
    <source>
        <dbReference type="ARBA" id="ARBA00022664"/>
    </source>
</evidence>
<dbReference type="InterPro" id="IPR000467">
    <property type="entry name" value="G_patch_dom"/>
</dbReference>
<dbReference type="SUPFAM" id="SSF82708">
    <property type="entry name" value="R3H domain"/>
    <property type="match status" value="1"/>
</dbReference>
<evidence type="ECO:0000259" key="10">
    <source>
        <dbReference type="PROSITE" id="PS50174"/>
    </source>
</evidence>
<comment type="caution">
    <text evidence="12">The sequence shown here is derived from an EMBL/GenBank/DDBJ whole genome shotgun (WGS) entry which is preliminary data.</text>
</comment>
<feature type="compositionally biased region" description="Low complexity" evidence="9">
    <location>
        <begin position="27"/>
        <end position="39"/>
    </location>
</feature>
<dbReference type="InterPro" id="IPR036867">
    <property type="entry name" value="R3H_dom_sf"/>
</dbReference>
<evidence type="ECO:0000259" key="11">
    <source>
        <dbReference type="PROSITE" id="PS51061"/>
    </source>
</evidence>
<dbReference type="InterPro" id="IPR034082">
    <property type="entry name" value="R3H_G-patch"/>
</dbReference>
<dbReference type="EMBL" id="JAGPYM010000008">
    <property type="protein sequence ID" value="KAH6890995.1"/>
    <property type="molecule type" value="Genomic_DNA"/>
</dbReference>
<feature type="compositionally biased region" description="Acidic residues" evidence="9">
    <location>
        <begin position="135"/>
        <end position="163"/>
    </location>
</feature>
<feature type="region of interest" description="Disordered" evidence="9">
    <location>
        <begin position="95"/>
        <end position="168"/>
    </location>
</feature>
<gene>
    <name evidence="12" type="ORF">B0T10DRAFT_484156</name>
</gene>
<feature type="compositionally biased region" description="Basic and acidic residues" evidence="9">
    <location>
        <begin position="58"/>
        <end position="69"/>
    </location>
</feature>
<dbReference type="SMART" id="SM00443">
    <property type="entry name" value="G_patch"/>
    <property type="match status" value="1"/>
</dbReference>
<evidence type="ECO:0000256" key="5">
    <source>
        <dbReference type="ARBA" id="ARBA00022490"/>
    </source>
</evidence>
<feature type="compositionally biased region" description="Low complexity" evidence="9">
    <location>
        <begin position="371"/>
        <end position="382"/>
    </location>
</feature>
<dbReference type="InterPro" id="IPR001374">
    <property type="entry name" value="R3H_dom"/>
</dbReference>
<keyword evidence="6" id="KW-0507">mRNA processing</keyword>
<evidence type="ECO:0000256" key="4">
    <source>
        <dbReference type="ARBA" id="ARBA00018964"/>
    </source>
</evidence>
<accession>A0A9P9ARA3</accession>
<protein>
    <recommendedName>
        <fullName evidence="4">Protein SQS1</fullName>
    </recommendedName>
</protein>
<dbReference type="GO" id="GO:0008380">
    <property type="term" value="P:RNA splicing"/>
    <property type="evidence" value="ECO:0007669"/>
    <property type="project" value="UniProtKB-KW"/>
</dbReference>
<dbReference type="GO" id="GO:0006397">
    <property type="term" value="P:mRNA processing"/>
    <property type="evidence" value="ECO:0007669"/>
    <property type="project" value="UniProtKB-KW"/>
</dbReference>
<evidence type="ECO:0000313" key="12">
    <source>
        <dbReference type="EMBL" id="KAH6890995.1"/>
    </source>
</evidence>
<organism evidence="12 13">
    <name type="scientific">Thelonectria olida</name>
    <dbReference type="NCBI Taxonomy" id="1576542"/>
    <lineage>
        <taxon>Eukaryota</taxon>
        <taxon>Fungi</taxon>
        <taxon>Dikarya</taxon>
        <taxon>Ascomycota</taxon>
        <taxon>Pezizomycotina</taxon>
        <taxon>Sordariomycetes</taxon>
        <taxon>Hypocreomycetidae</taxon>
        <taxon>Hypocreales</taxon>
        <taxon>Nectriaceae</taxon>
        <taxon>Thelonectria</taxon>
    </lineage>
</organism>
<comment type="similarity">
    <text evidence="3">Belongs to the SQS1 family.</text>
</comment>
<sequence length="643" mass="70645">MPRNKKGAVRGAKSGRGGRGGRGRGGSSTPRGRGRSTPGISFVALPFVGDSGGFTLADEARQTSQHDHSYQNSNLRQRPVAFVSAGTSEPLKILDELLETNKSLPPKDSSTEPSPSGQSPLPVDSESPKEGETRDDGDDSDDEEGEDDDELIGPEELEEELEEAIQRKQVVVEEKATFFFDVKGDPSKAKPSKEPVKIPDRPSSRSSSSSEEVILFKGRDSQRRVQPTTEITMTQMRTEIQVVEEQILAGPSTLLTQTRKKKTKSKRLRKARTQGNDDDDADIDDYIANMLANGDADDILGNAVGNHRDLGGTDYFIPDDLSSDCNPDELGGVDDNDNDDDAAVSTSEIDDETLAKLIAGQELGTNEDAGLDNALSDSSSSSEENKAKREPNTTDDFDVMDWERPSLRRKKKGKGAQAQMSFNMSDSELEQALQAAWKSDRMKKSERKREREQLRALGMLGKKANPDDLRVKYPDGMSMEQVADEFRTFLLGTDETVIFPPMDNHARKMVHELANKFKIKSKSTGSAEQRRPTLIRTLRTQQFVESTFDQAVGRVGRRYFPRLDLRGKRSQRAPPVRTNNSAATYQDGEIIGAAAPELGTENRGRTMLEKMGWSSGTALGADNNKGILQPVTQTMKRSKAGLG</sequence>
<evidence type="ECO:0000256" key="1">
    <source>
        <dbReference type="ARBA" id="ARBA00004123"/>
    </source>
</evidence>
<dbReference type="SMART" id="SM00393">
    <property type="entry name" value="R3H"/>
    <property type="match status" value="1"/>
</dbReference>
<dbReference type="GO" id="GO:0005737">
    <property type="term" value="C:cytoplasm"/>
    <property type="evidence" value="ECO:0007669"/>
    <property type="project" value="UniProtKB-SubCell"/>
</dbReference>
<keyword evidence="7" id="KW-0508">mRNA splicing</keyword>
<dbReference type="PANTHER" id="PTHR14195">
    <property type="entry name" value="G PATCH DOMAIN CONTAINING PROTEIN 2"/>
    <property type="match status" value="1"/>
</dbReference>
<feature type="region of interest" description="Disordered" evidence="9">
    <location>
        <begin position="180"/>
        <end position="229"/>
    </location>
</feature>
<feature type="region of interest" description="Disordered" evidence="9">
    <location>
        <begin position="296"/>
        <end position="426"/>
    </location>
</feature>
<dbReference type="InterPro" id="IPR051189">
    <property type="entry name" value="Splicing_assoc_domain"/>
</dbReference>
<feature type="domain" description="G-patch" evidence="10">
    <location>
        <begin position="600"/>
        <end position="643"/>
    </location>
</feature>
<dbReference type="Pfam" id="PF01424">
    <property type="entry name" value="R3H"/>
    <property type="match status" value="1"/>
</dbReference>
<dbReference type="GO" id="GO:0003676">
    <property type="term" value="F:nucleic acid binding"/>
    <property type="evidence" value="ECO:0007669"/>
    <property type="project" value="UniProtKB-UniRule"/>
</dbReference>
<dbReference type="PROSITE" id="PS51061">
    <property type="entry name" value="R3H"/>
    <property type="match status" value="1"/>
</dbReference>
<evidence type="ECO:0000256" key="3">
    <source>
        <dbReference type="ARBA" id="ARBA00010306"/>
    </source>
</evidence>
<keyword evidence="5" id="KW-0963">Cytoplasm</keyword>
<dbReference type="AlphaFoldDB" id="A0A9P9ARA3"/>
<feature type="region of interest" description="Disordered" evidence="9">
    <location>
        <begin position="251"/>
        <end position="282"/>
    </location>
</feature>
<comment type="subcellular location">
    <subcellularLocation>
        <location evidence="2">Cytoplasm</location>
    </subcellularLocation>
    <subcellularLocation>
        <location evidence="1">Nucleus</location>
    </subcellularLocation>
</comment>